<reference evidence="2" key="1">
    <citation type="submission" date="2016-10" db="EMBL/GenBank/DDBJ databases">
        <authorList>
            <person name="Benchimol M."/>
            <person name="Almeida L.G."/>
            <person name="Vasconcelos A.T."/>
            <person name="Perreira-Neves A."/>
            <person name="Rosa I.A."/>
            <person name="Tasca T."/>
            <person name="Bogo M.R."/>
            <person name="de Souza W."/>
        </authorList>
    </citation>
    <scope>NUCLEOTIDE SEQUENCE [LARGE SCALE GENOMIC DNA]</scope>
    <source>
        <strain evidence="2">K</strain>
    </source>
</reference>
<dbReference type="GeneID" id="94846517"/>
<evidence type="ECO:0000313" key="2">
    <source>
        <dbReference type="EMBL" id="OHS95807.1"/>
    </source>
</evidence>
<dbReference type="AlphaFoldDB" id="A0A1J4JC28"/>
<name>A0A1J4JC28_9EUKA</name>
<dbReference type="VEuPathDB" id="TrichDB:TRFO_38054"/>
<dbReference type="Proteomes" id="UP000179807">
    <property type="component" value="Unassembled WGS sequence"/>
</dbReference>
<dbReference type="OrthoDB" id="10265310at2759"/>
<protein>
    <submittedName>
        <fullName evidence="2">Uncharacterized protein</fullName>
    </submittedName>
</protein>
<evidence type="ECO:0000256" key="1">
    <source>
        <dbReference type="ARBA" id="ARBA00010105"/>
    </source>
</evidence>
<evidence type="ECO:0000313" key="3">
    <source>
        <dbReference type="Proteomes" id="UP000179807"/>
    </source>
</evidence>
<dbReference type="Pfam" id="PF03690">
    <property type="entry name" value="MYG1_exonuc"/>
    <property type="match status" value="1"/>
</dbReference>
<dbReference type="GO" id="GO:0005634">
    <property type="term" value="C:nucleus"/>
    <property type="evidence" value="ECO:0007669"/>
    <property type="project" value="TreeGrafter"/>
</dbReference>
<dbReference type="EMBL" id="MLAK01001220">
    <property type="protein sequence ID" value="OHS95807.1"/>
    <property type="molecule type" value="Genomic_DNA"/>
</dbReference>
<accession>A0A1J4JC28</accession>
<organism evidence="2 3">
    <name type="scientific">Tritrichomonas foetus</name>
    <dbReference type="NCBI Taxonomy" id="1144522"/>
    <lineage>
        <taxon>Eukaryota</taxon>
        <taxon>Metamonada</taxon>
        <taxon>Parabasalia</taxon>
        <taxon>Tritrichomonadida</taxon>
        <taxon>Tritrichomonadidae</taxon>
        <taxon>Tritrichomonas</taxon>
    </lineage>
</organism>
<proteinExistence type="inferred from homology"/>
<dbReference type="PANTHER" id="PTHR11215:SF1">
    <property type="entry name" value="MYG1 EXONUCLEASE"/>
    <property type="match status" value="1"/>
</dbReference>
<dbReference type="InterPro" id="IPR003226">
    <property type="entry name" value="MYG1_exonuclease"/>
</dbReference>
<dbReference type="RefSeq" id="XP_068348944.1">
    <property type="nucleotide sequence ID" value="XM_068511813.1"/>
</dbReference>
<comment type="caution">
    <text evidence="2">The sequence shown here is derived from an EMBL/GenBank/DDBJ whole genome shotgun (WGS) entry which is preliminary data.</text>
</comment>
<keyword evidence="3" id="KW-1185">Reference proteome</keyword>
<gene>
    <name evidence="2" type="ORF">TRFO_38054</name>
</gene>
<sequence>MEGGKVIAVHNQSFHADDALSIYFLRQTDEFKGASYIRSRDPEELNRADVVCDVGGIYDHEKRRYDHHQPTFKMTFPNSTVQLASCGLVYFHFGHEINKNILKENGRDLGNHSDLVYEAMYRLFVKEIDANDNGVSLYPNEAEVKYNLNTCVSQRIGMLNNIGTFDDAIELIGNEYKNRLLRFFDSDVPAIEVAEHTFKSRFDVDESGQILVNEEKCSIDHRIKELEKETNCKEILYNIFPRDDGSWNIRALNSSGFELRKPLPFRGLRDEELSKACGIPGGVFVHKNGFIGAFKTKEAAIQFAKLAVNYTE</sequence>
<dbReference type="PANTHER" id="PTHR11215">
    <property type="entry name" value="METAL DEPENDENT HYDROLASE - RELATED"/>
    <property type="match status" value="1"/>
</dbReference>
<comment type="similarity">
    <text evidence="1">Belongs to the MYG1 family.</text>
</comment>
<dbReference type="GO" id="GO:0005737">
    <property type="term" value="C:cytoplasm"/>
    <property type="evidence" value="ECO:0007669"/>
    <property type="project" value="TreeGrafter"/>
</dbReference>